<dbReference type="RefSeq" id="WP_202686735.1">
    <property type="nucleotide sequence ID" value="NZ_JAESVN010000001.1"/>
</dbReference>
<accession>A0A8K0VBF6</accession>
<evidence type="ECO:0000256" key="1">
    <source>
        <dbReference type="SAM" id="MobiDB-lite"/>
    </source>
</evidence>
<feature type="compositionally biased region" description="Basic and acidic residues" evidence="1">
    <location>
        <begin position="26"/>
        <end position="35"/>
    </location>
</feature>
<dbReference type="Proteomes" id="UP000648908">
    <property type="component" value="Unassembled WGS sequence"/>
</dbReference>
<sequence length="749" mass="78884">MTPDDPARPDPLAPAESAYLHWAAELARDREDHLSGDNAQEEDGRDAGGRGDNTRRADGRGRSAGQRRAGTATGPAQTGPGPLQSALVRLCPSQPGDRPGDWSGDRPDARAALIRAMAEGAVFLDPEDAAEIARETAEQARATPTDRATSPADEPFTVYWSDFGLAEFQRRFAGVLEVLHPCRPITRGAEPLTLCPPPDCGCAQRPAAPIVAVIDDGIGFLNRRFCRRDSRDGGAAAYRTRFHAIWLQAFRSVPAPAFGAAYRQTGEVLHRPEIDALLARGAALDEGAVYRALNLQLYGPGAHRATEQGFSHGTHVLDLAAGADPDRNDPAGDWPLLAVQLPPEAVDNTAGTQLEPCIVAGVRWILQQALRINRDSPVVINISFATFAGPKDGSKAIEALIARMAADWQARHGRRVRVVYAWGNARLANQGAHLTLAPGHDEAITWRLQPDDFAASYLEVRPDDPADLSRLALHLTAPGPGARPVDLGGVPANSSRAIRDVSGRLVGRFYHLGARSSAPGVVTPAHAVLAMAPTEAERGLIRTPAGGWTIGLGILRGGPLPLRLEVQRGDTPNGYRTNGRQSYLDHPRAHDWDPESADWTAPGSDCPITRGASHSSFVTARSDCVHAVAAAVDLTDLPPAPYSATGSARTRAAPTLSAPGDRGTALTGLVAAGTFSGSGRVANGTSVAAARVSRVIATALDNGTFPEQPGAAEAAALVALYGEAADPHWQDRQGAGILTGTGIPVPALV</sequence>
<feature type="compositionally biased region" description="Basic and acidic residues" evidence="1">
    <location>
        <begin position="45"/>
        <end position="61"/>
    </location>
</feature>
<dbReference type="GO" id="GO:0006508">
    <property type="term" value="P:proteolysis"/>
    <property type="evidence" value="ECO:0007669"/>
    <property type="project" value="InterPro"/>
</dbReference>
<dbReference type="EMBL" id="JAESVN010000001">
    <property type="protein sequence ID" value="MBL4916090.1"/>
    <property type="molecule type" value="Genomic_DNA"/>
</dbReference>
<dbReference type="GO" id="GO:0004252">
    <property type="term" value="F:serine-type endopeptidase activity"/>
    <property type="evidence" value="ECO:0007669"/>
    <property type="project" value="InterPro"/>
</dbReference>
<keyword evidence="3" id="KW-1185">Reference proteome</keyword>
<dbReference type="SUPFAM" id="SSF52743">
    <property type="entry name" value="Subtilisin-like"/>
    <property type="match status" value="1"/>
</dbReference>
<comment type="caution">
    <text evidence="2">The sequence shown here is derived from an EMBL/GenBank/DDBJ whole genome shotgun (WGS) entry which is preliminary data.</text>
</comment>
<feature type="compositionally biased region" description="Low complexity" evidence="1">
    <location>
        <begin position="63"/>
        <end position="82"/>
    </location>
</feature>
<evidence type="ECO:0000313" key="2">
    <source>
        <dbReference type="EMBL" id="MBL4916090.1"/>
    </source>
</evidence>
<dbReference type="Gene3D" id="3.40.50.200">
    <property type="entry name" value="Peptidase S8/S53 domain"/>
    <property type="match status" value="1"/>
</dbReference>
<feature type="region of interest" description="Disordered" evidence="1">
    <location>
        <begin position="568"/>
        <end position="596"/>
    </location>
</feature>
<proteinExistence type="predicted"/>
<organism evidence="2 3">
    <name type="scientific">Szabonella alba</name>
    <dbReference type="NCBI Taxonomy" id="2804194"/>
    <lineage>
        <taxon>Bacteria</taxon>
        <taxon>Pseudomonadati</taxon>
        <taxon>Pseudomonadota</taxon>
        <taxon>Alphaproteobacteria</taxon>
        <taxon>Rhodobacterales</taxon>
        <taxon>Paracoccaceae</taxon>
        <taxon>Szabonella</taxon>
    </lineage>
</organism>
<evidence type="ECO:0000313" key="3">
    <source>
        <dbReference type="Proteomes" id="UP000648908"/>
    </source>
</evidence>
<feature type="region of interest" description="Disordered" evidence="1">
    <location>
        <begin position="1"/>
        <end position="105"/>
    </location>
</feature>
<dbReference type="Gene3D" id="2.60.120.1290">
    <property type="match status" value="1"/>
</dbReference>
<gene>
    <name evidence="2" type="ORF">JL811_02550</name>
</gene>
<protein>
    <submittedName>
        <fullName evidence="2">S8 family serine peptidase</fullName>
    </submittedName>
</protein>
<reference evidence="2" key="1">
    <citation type="submission" date="2021-01" db="EMBL/GenBank/DDBJ databases">
        <title>Tabrizicola alba sp. nov. a motile alkaliphilic bacterium isolated from a soda lake.</title>
        <authorList>
            <person name="Szuroczki S."/>
            <person name="Abbaszade G."/>
            <person name="Schumann P."/>
            <person name="Toth E."/>
        </authorList>
    </citation>
    <scope>NUCLEOTIDE SEQUENCE</scope>
    <source>
        <strain evidence="2">DMG-N-6</strain>
    </source>
</reference>
<name>A0A8K0VBF6_9RHOB</name>
<feature type="compositionally biased region" description="Basic and acidic residues" evidence="1">
    <location>
        <begin position="583"/>
        <end position="593"/>
    </location>
</feature>
<dbReference type="InterPro" id="IPR036852">
    <property type="entry name" value="Peptidase_S8/S53_dom_sf"/>
</dbReference>
<dbReference type="AlphaFoldDB" id="A0A8K0VBF6"/>